<proteinExistence type="predicted"/>
<organism evidence="3 4">
    <name type="scientific">Spizellomyces punctatus (strain DAOM BR117)</name>
    <dbReference type="NCBI Taxonomy" id="645134"/>
    <lineage>
        <taxon>Eukaryota</taxon>
        <taxon>Fungi</taxon>
        <taxon>Fungi incertae sedis</taxon>
        <taxon>Chytridiomycota</taxon>
        <taxon>Chytridiomycota incertae sedis</taxon>
        <taxon>Chytridiomycetes</taxon>
        <taxon>Spizellomycetales</taxon>
        <taxon>Spizellomycetaceae</taxon>
        <taxon>Spizellomyces</taxon>
    </lineage>
</organism>
<protein>
    <recommendedName>
        <fullName evidence="5">Extracellular membrane protein CFEM domain-containing protein</fullName>
    </recommendedName>
</protein>
<keyword evidence="4" id="KW-1185">Reference proteome</keyword>
<dbReference type="VEuPathDB" id="FungiDB:SPPG_07699"/>
<evidence type="ECO:0008006" key="5">
    <source>
        <dbReference type="Google" id="ProtNLM"/>
    </source>
</evidence>
<feature type="region of interest" description="Disordered" evidence="1">
    <location>
        <begin position="116"/>
        <end position="143"/>
    </location>
</feature>
<feature type="compositionally biased region" description="Low complexity" evidence="1">
    <location>
        <begin position="120"/>
        <end position="142"/>
    </location>
</feature>
<dbReference type="Proteomes" id="UP000053201">
    <property type="component" value="Unassembled WGS sequence"/>
</dbReference>
<dbReference type="RefSeq" id="XP_016604907.1">
    <property type="nucleotide sequence ID" value="XM_016755855.1"/>
</dbReference>
<evidence type="ECO:0000313" key="3">
    <source>
        <dbReference type="EMBL" id="KNC96867.1"/>
    </source>
</evidence>
<feature type="signal peptide" evidence="2">
    <location>
        <begin position="1"/>
        <end position="16"/>
    </location>
</feature>
<name>A0A0L0H6K5_SPIPD</name>
<evidence type="ECO:0000256" key="2">
    <source>
        <dbReference type="SAM" id="SignalP"/>
    </source>
</evidence>
<feature type="chain" id="PRO_5005539778" description="Extracellular membrane protein CFEM domain-containing protein" evidence="2">
    <location>
        <begin position="17"/>
        <end position="172"/>
    </location>
</feature>
<dbReference type="InParanoid" id="A0A0L0H6K5"/>
<sequence>MKSLTIILTLFASVLAQAPCDMNGFTACKTSIDQFRQATCGPLQTGPRANATLYSYCLCYAAVNNVNCYNLCASSPNVTAERDGGALPQQTALCGAAGLNPAALPRPAPWDLTATTSVLPSATPTPVGSAPSATATPPATSAQKNSAVGQNLMNVVTGAAAAGLAGVVALVL</sequence>
<gene>
    <name evidence="3" type="ORF">SPPG_07699</name>
</gene>
<dbReference type="GeneID" id="27690896"/>
<evidence type="ECO:0000313" key="4">
    <source>
        <dbReference type="Proteomes" id="UP000053201"/>
    </source>
</evidence>
<accession>A0A0L0H6K5</accession>
<dbReference type="AlphaFoldDB" id="A0A0L0H6K5"/>
<reference evidence="3 4" key="1">
    <citation type="submission" date="2009-08" db="EMBL/GenBank/DDBJ databases">
        <title>The Genome Sequence of Spizellomyces punctatus strain DAOM BR117.</title>
        <authorList>
            <consortium name="The Broad Institute Genome Sequencing Platform"/>
            <person name="Russ C."/>
            <person name="Cuomo C."/>
            <person name="Shea T."/>
            <person name="Young S.K."/>
            <person name="Zeng Q."/>
            <person name="Koehrsen M."/>
            <person name="Haas B."/>
            <person name="Borodovsky M."/>
            <person name="Guigo R."/>
            <person name="Alvarado L."/>
            <person name="Berlin A."/>
            <person name="Bochicchio J."/>
            <person name="Borenstein D."/>
            <person name="Chapman S."/>
            <person name="Chen Z."/>
            <person name="Engels R."/>
            <person name="Freedman E."/>
            <person name="Gellesch M."/>
            <person name="Goldberg J."/>
            <person name="Griggs A."/>
            <person name="Gujja S."/>
            <person name="Heiman D."/>
            <person name="Hepburn T."/>
            <person name="Howarth C."/>
            <person name="Jen D."/>
            <person name="Larson L."/>
            <person name="Lewis B."/>
            <person name="Mehta T."/>
            <person name="Park D."/>
            <person name="Pearson M."/>
            <person name="Roberts A."/>
            <person name="Saif S."/>
            <person name="Shenoy N."/>
            <person name="Sisk P."/>
            <person name="Stolte C."/>
            <person name="Sykes S."/>
            <person name="Thomson T."/>
            <person name="Walk T."/>
            <person name="White J."/>
            <person name="Yandava C."/>
            <person name="Burger G."/>
            <person name="Gray M.W."/>
            <person name="Holland P.W.H."/>
            <person name="King N."/>
            <person name="Lang F.B.F."/>
            <person name="Roger A.J."/>
            <person name="Ruiz-Trillo I."/>
            <person name="Lander E."/>
            <person name="Nusbaum C."/>
        </authorList>
    </citation>
    <scope>NUCLEOTIDE SEQUENCE [LARGE SCALE GENOMIC DNA]</scope>
    <source>
        <strain evidence="3 4">DAOM BR117</strain>
    </source>
</reference>
<dbReference type="OrthoDB" id="2156923at2759"/>
<keyword evidence="2" id="KW-0732">Signal</keyword>
<evidence type="ECO:0000256" key="1">
    <source>
        <dbReference type="SAM" id="MobiDB-lite"/>
    </source>
</evidence>
<dbReference type="EMBL" id="KQ257466">
    <property type="protein sequence ID" value="KNC96867.1"/>
    <property type="molecule type" value="Genomic_DNA"/>
</dbReference>